<reference evidence="3 4" key="1">
    <citation type="journal article" date="2024" name="G3 (Bethesda)">
        <title>Genome assembly of Hibiscus sabdariffa L. provides insights into metabolisms of medicinal natural products.</title>
        <authorList>
            <person name="Kim T."/>
        </authorList>
    </citation>
    <scope>NUCLEOTIDE SEQUENCE [LARGE SCALE GENOMIC DNA]</scope>
    <source>
        <strain evidence="3">TK-2024</strain>
        <tissue evidence="3">Old leaves</tissue>
    </source>
</reference>
<dbReference type="SUPFAM" id="SSF53756">
    <property type="entry name" value="UDP-Glycosyltransferase/glycogen phosphorylase"/>
    <property type="match status" value="1"/>
</dbReference>
<comment type="similarity">
    <text evidence="1">Belongs to the UDP-glycosyltransferase family.</text>
</comment>
<keyword evidence="2" id="KW-0808">Transferase</keyword>
<dbReference type="Proteomes" id="UP001396334">
    <property type="component" value="Unassembled WGS sequence"/>
</dbReference>
<dbReference type="Gene3D" id="3.40.50.2000">
    <property type="entry name" value="Glycogen Phosphorylase B"/>
    <property type="match status" value="2"/>
</dbReference>
<evidence type="ECO:0000313" key="4">
    <source>
        <dbReference type="Proteomes" id="UP001396334"/>
    </source>
</evidence>
<evidence type="ECO:0000256" key="1">
    <source>
        <dbReference type="ARBA" id="ARBA00009995"/>
    </source>
</evidence>
<evidence type="ECO:0000256" key="2">
    <source>
        <dbReference type="ARBA" id="ARBA00022676"/>
    </source>
</evidence>
<sequence>MRSHVFLVSFPGHGHVNPLLRLGKRLASMGLLVTLSTPKFFGKQMTKADNTPVGDGFLRFEFFDDGWDDDDSRRPNHDQYMTQLEHSCACFAAYYHYNRGLVPFPNESDPEIDVQLPIMPVLKHDEVPSFLHPSTPYAFLRTAILDQSSGLIRLPLDG</sequence>
<protein>
    <submittedName>
        <fullName evidence="3">Uncharacterized protein</fullName>
    </submittedName>
</protein>
<dbReference type="PANTHER" id="PTHR11926:SF986">
    <property type="entry name" value="UDP-GLYCOSYLTRANSFERASE 84A1"/>
    <property type="match status" value="1"/>
</dbReference>
<gene>
    <name evidence="3" type="ORF">V6N11_074617</name>
</gene>
<keyword evidence="2" id="KW-0328">Glycosyltransferase</keyword>
<dbReference type="EMBL" id="JBBPBN010000026">
    <property type="protein sequence ID" value="KAK9007697.1"/>
    <property type="molecule type" value="Genomic_DNA"/>
</dbReference>
<name>A0ABR2R436_9ROSI</name>
<proteinExistence type="inferred from homology"/>
<keyword evidence="4" id="KW-1185">Reference proteome</keyword>
<accession>A0ABR2R436</accession>
<dbReference type="PANTHER" id="PTHR11926">
    <property type="entry name" value="GLUCOSYL/GLUCURONOSYL TRANSFERASES"/>
    <property type="match status" value="1"/>
</dbReference>
<organism evidence="3 4">
    <name type="scientific">Hibiscus sabdariffa</name>
    <name type="common">roselle</name>
    <dbReference type="NCBI Taxonomy" id="183260"/>
    <lineage>
        <taxon>Eukaryota</taxon>
        <taxon>Viridiplantae</taxon>
        <taxon>Streptophyta</taxon>
        <taxon>Embryophyta</taxon>
        <taxon>Tracheophyta</taxon>
        <taxon>Spermatophyta</taxon>
        <taxon>Magnoliopsida</taxon>
        <taxon>eudicotyledons</taxon>
        <taxon>Gunneridae</taxon>
        <taxon>Pentapetalae</taxon>
        <taxon>rosids</taxon>
        <taxon>malvids</taxon>
        <taxon>Malvales</taxon>
        <taxon>Malvaceae</taxon>
        <taxon>Malvoideae</taxon>
        <taxon>Hibiscus</taxon>
    </lineage>
</organism>
<comment type="caution">
    <text evidence="3">The sequence shown here is derived from an EMBL/GenBank/DDBJ whole genome shotgun (WGS) entry which is preliminary data.</text>
</comment>
<evidence type="ECO:0000313" key="3">
    <source>
        <dbReference type="EMBL" id="KAK9007697.1"/>
    </source>
</evidence>